<proteinExistence type="predicted"/>
<sequence>MRLLFALPGFHRYERGAEVALLSVASELARTGDDVTVIGSGDAGPDDPYRFLHAGSIRRENFEKFPFIPPFRSETVYEEATFAAALARKYRPADFDAVLTCSYPFTNMVLRRPMAGGPKPLNIFVTQNGEWPAVSNDAEYRFFSCDGLVCTNPDYYENNKDRWNCTTIPNGISLDRFQPGPGNREKFGFPQDRKIVLMASALIATKRVMDGMRAVAPLGDTHFVVAGDGPLRDEVKALAAEILPGRFTQLTVSPNEMPELYQSADVFLHMSLLESFGNVFPEAMACGLPIVGHDTPRLRWIVGNEEFLTDTEDSVQIGQALTDALAAADNPARQVSSRVADFSWTRIAEQYRGFIGGLPKDRPSD</sequence>
<gene>
    <name evidence="5" type="ORF">SAMN02745824_0665</name>
</gene>
<dbReference type="PANTHER" id="PTHR12526:SF510">
    <property type="entry name" value="D-INOSITOL 3-PHOSPHATE GLYCOSYLTRANSFERASE"/>
    <property type="match status" value="1"/>
</dbReference>
<name>A0A1N6CPL7_9SPHN</name>
<reference evidence="6" key="1">
    <citation type="submission" date="2016-11" db="EMBL/GenBank/DDBJ databases">
        <authorList>
            <person name="Varghese N."/>
            <person name="Submissions S."/>
        </authorList>
    </citation>
    <scope>NUCLEOTIDE SEQUENCE [LARGE SCALE GENOMIC DNA]</scope>
    <source>
        <strain evidence="6">DSM 22363</strain>
    </source>
</reference>
<dbReference type="Pfam" id="PF13439">
    <property type="entry name" value="Glyco_transf_4"/>
    <property type="match status" value="1"/>
</dbReference>
<dbReference type="GO" id="GO:0016757">
    <property type="term" value="F:glycosyltransferase activity"/>
    <property type="evidence" value="ECO:0007669"/>
    <property type="project" value="UniProtKB-KW"/>
</dbReference>
<evidence type="ECO:0000313" key="6">
    <source>
        <dbReference type="Proteomes" id="UP000185192"/>
    </source>
</evidence>
<dbReference type="Gene3D" id="3.40.50.2000">
    <property type="entry name" value="Glycogen Phosphorylase B"/>
    <property type="match status" value="2"/>
</dbReference>
<dbReference type="AlphaFoldDB" id="A0A1N6CPL7"/>
<dbReference type="OrthoDB" id="258796at2"/>
<evidence type="ECO:0000256" key="1">
    <source>
        <dbReference type="ARBA" id="ARBA00022676"/>
    </source>
</evidence>
<dbReference type="RefSeq" id="WP_074203710.1">
    <property type="nucleotide sequence ID" value="NZ_FSQW01000001.1"/>
</dbReference>
<dbReference type="SUPFAM" id="SSF53756">
    <property type="entry name" value="UDP-Glycosyltransferase/glycogen phosphorylase"/>
    <property type="match status" value="1"/>
</dbReference>
<evidence type="ECO:0000256" key="2">
    <source>
        <dbReference type="ARBA" id="ARBA00022679"/>
    </source>
</evidence>
<evidence type="ECO:0000259" key="4">
    <source>
        <dbReference type="Pfam" id="PF13439"/>
    </source>
</evidence>
<protein>
    <submittedName>
        <fullName evidence="5">Glycosyltransferase involved in cell wall bisynthesis</fullName>
    </submittedName>
</protein>
<feature type="domain" description="Glycosyl transferase family 1" evidence="3">
    <location>
        <begin position="183"/>
        <end position="329"/>
    </location>
</feature>
<keyword evidence="2 5" id="KW-0808">Transferase</keyword>
<dbReference type="CDD" id="cd03801">
    <property type="entry name" value="GT4_PimA-like"/>
    <property type="match status" value="1"/>
</dbReference>
<evidence type="ECO:0000259" key="3">
    <source>
        <dbReference type="Pfam" id="PF00534"/>
    </source>
</evidence>
<dbReference type="EMBL" id="FSQW01000001">
    <property type="protein sequence ID" value="SIN60436.1"/>
    <property type="molecule type" value="Genomic_DNA"/>
</dbReference>
<dbReference type="InterPro" id="IPR028098">
    <property type="entry name" value="Glyco_trans_4-like_N"/>
</dbReference>
<organism evidence="5 6">
    <name type="scientific">Parasphingorhabdus marina DSM 22363</name>
    <dbReference type="NCBI Taxonomy" id="1123272"/>
    <lineage>
        <taxon>Bacteria</taxon>
        <taxon>Pseudomonadati</taxon>
        <taxon>Pseudomonadota</taxon>
        <taxon>Alphaproteobacteria</taxon>
        <taxon>Sphingomonadales</taxon>
        <taxon>Sphingomonadaceae</taxon>
        <taxon>Parasphingorhabdus</taxon>
    </lineage>
</organism>
<dbReference type="InterPro" id="IPR001296">
    <property type="entry name" value="Glyco_trans_1"/>
</dbReference>
<keyword evidence="6" id="KW-1185">Reference proteome</keyword>
<evidence type="ECO:0000313" key="5">
    <source>
        <dbReference type="EMBL" id="SIN60436.1"/>
    </source>
</evidence>
<dbReference type="Proteomes" id="UP000185192">
    <property type="component" value="Unassembled WGS sequence"/>
</dbReference>
<dbReference type="Pfam" id="PF00534">
    <property type="entry name" value="Glycos_transf_1"/>
    <property type="match status" value="1"/>
</dbReference>
<keyword evidence="1" id="KW-0328">Glycosyltransferase</keyword>
<dbReference type="STRING" id="1123272.SAMN02745824_0665"/>
<accession>A0A1N6CPL7</accession>
<feature type="domain" description="Glycosyltransferase subfamily 4-like N-terminal" evidence="4">
    <location>
        <begin position="16"/>
        <end position="176"/>
    </location>
</feature>
<dbReference type="PANTHER" id="PTHR12526">
    <property type="entry name" value="GLYCOSYLTRANSFERASE"/>
    <property type="match status" value="1"/>
</dbReference>